<dbReference type="Pfam" id="PF00394">
    <property type="entry name" value="Cu-oxidase"/>
    <property type="match status" value="1"/>
</dbReference>
<dbReference type="PANTHER" id="PTHR11709">
    <property type="entry name" value="MULTI-COPPER OXIDASE"/>
    <property type="match status" value="1"/>
</dbReference>
<dbReference type="Pfam" id="PF07731">
    <property type="entry name" value="Cu-oxidase_2"/>
    <property type="match status" value="1"/>
</dbReference>
<feature type="domain" description="Plastocyanin-like" evidence="8">
    <location>
        <begin position="33"/>
        <end position="149"/>
    </location>
</feature>
<evidence type="ECO:0000256" key="2">
    <source>
        <dbReference type="ARBA" id="ARBA00022723"/>
    </source>
</evidence>
<dbReference type="InterPro" id="IPR011707">
    <property type="entry name" value="Cu-oxidase-like_N"/>
</dbReference>
<dbReference type="Gene3D" id="2.60.40.420">
    <property type="entry name" value="Cupredoxins - blue copper proteins"/>
    <property type="match status" value="3"/>
</dbReference>
<dbReference type="GO" id="GO:0004322">
    <property type="term" value="F:ferroxidase activity"/>
    <property type="evidence" value="ECO:0007669"/>
    <property type="project" value="TreeGrafter"/>
</dbReference>
<dbReference type="InterPro" id="IPR045087">
    <property type="entry name" value="Cu-oxidase_fam"/>
</dbReference>
<dbReference type="CDD" id="cd13851">
    <property type="entry name" value="CuRO_1_Fet3p"/>
    <property type="match status" value="1"/>
</dbReference>
<evidence type="ECO:0000259" key="6">
    <source>
        <dbReference type="Pfam" id="PF00394"/>
    </source>
</evidence>
<dbReference type="Pfam" id="PF07732">
    <property type="entry name" value="Cu-oxidase_3"/>
    <property type="match status" value="1"/>
</dbReference>
<evidence type="ECO:0000256" key="1">
    <source>
        <dbReference type="ARBA" id="ARBA00010609"/>
    </source>
</evidence>
<keyword evidence="4" id="KW-0560">Oxidoreductase</keyword>
<feature type="domain" description="Plastocyanin-like" evidence="6">
    <location>
        <begin position="157"/>
        <end position="300"/>
    </location>
</feature>
<dbReference type="EMBL" id="CVMT01000010">
    <property type="protein sequence ID" value="CRG91824.1"/>
    <property type="molecule type" value="Genomic_DNA"/>
</dbReference>
<keyword evidence="10" id="KW-1185">Reference proteome</keyword>
<comment type="similarity">
    <text evidence="1">Belongs to the multicopper oxidase family.</text>
</comment>
<evidence type="ECO:0000256" key="5">
    <source>
        <dbReference type="ARBA" id="ARBA00023008"/>
    </source>
</evidence>
<reference evidence="9 10" key="1">
    <citation type="submission" date="2015-04" db="EMBL/GenBank/DDBJ databases">
        <authorList>
            <person name="Syromyatnikov M.Y."/>
            <person name="Popov V.N."/>
        </authorList>
    </citation>
    <scope>NUCLEOTIDE SEQUENCE [LARGE SCALE GENOMIC DNA]</scope>
    <source>
        <strain evidence="9">WF-38-12</strain>
    </source>
</reference>
<dbReference type="OrthoDB" id="2121828at2759"/>
<feature type="domain" description="Plastocyanin-like" evidence="7">
    <location>
        <begin position="392"/>
        <end position="552"/>
    </location>
</feature>
<dbReference type="InterPro" id="IPR011706">
    <property type="entry name" value="Cu-oxidase_C"/>
</dbReference>
<dbReference type="GO" id="GO:0033573">
    <property type="term" value="C:high-affinity iron permease complex"/>
    <property type="evidence" value="ECO:0007669"/>
    <property type="project" value="TreeGrafter"/>
</dbReference>
<dbReference type="InterPro" id="IPR002355">
    <property type="entry name" value="Cu_oxidase_Cu_BS"/>
</dbReference>
<evidence type="ECO:0000256" key="3">
    <source>
        <dbReference type="ARBA" id="ARBA00022729"/>
    </source>
</evidence>
<accession>A0A0U1M857</accession>
<gene>
    <name evidence="9" type="ORF">PISL3812_08878</name>
</gene>
<keyword evidence="3" id="KW-0732">Signal</keyword>
<dbReference type="STRING" id="28573.A0A0U1M857"/>
<dbReference type="PANTHER" id="PTHR11709:SF361">
    <property type="entry name" value="IRON TRANSPORT MULTICOPPER OXIDASE FET3"/>
    <property type="match status" value="1"/>
</dbReference>
<evidence type="ECO:0000313" key="9">
    <source>
        <dbReference type="EMBL" id="CRG91824.1"/>
    </source>
</evidence>
<sequence length="611" mass="68926">MLLSQFILKITVTLYLSSFPLAYAFVVTYNWDIGWITANPDGEYTRPVIAINGQWPSPTITANIHDTIIVNVHNSLGNQSMTIHWHGIFQQDNNANDGTPMASQCPIIPGTSYTYKFKVDQPGTYWYHSHSPGQYVDGLRGPLIIHDPNNPYDYDEEIVMTITDWYHGIFESASYVGESKLTKSKEQAADLHVKYIAVARNPWGGASPVPNRALINDSPSTELFVQPNRTYFLRIINMSTLASFLLYLEDHNFTIIEADGVYTKPFTVDNLFFGSAQRYGVLLKTQPTSAKNYAMLAAMNVVDLDRRAWPKTGFQPNTSVPIIYNESNPIIRTAPYIYTFELWDDNDLIPYDEAPLLGKDGVDQQFVLNLSFFQQTTPRNEQYRSGFNGITYIPQRVPTLYTALSADYDAVNADVYGRNTNPLVLEGNNIVELVINNLDDTPHPIHIHGHNVQLAARGAGIYTHSDVKTGDPGIDDLGKTTLELDSFDNRFYRGGNQVVFHGTPMRRDTWFINPGSFYIVRFRADNPGIWLLHCHMEWHMDAGLMLTIVEDPLRLQDTQSRIPERMQHICRKQSIPLEGNAVGNSDDFLDLTGQVVIAPLNYGSAYPPTPI</sequence>
<dbReference type="InterPro" id="IPR001117">
    <property type="entry name" value="Cu-oxidase_2nd"/>
</dbReference>
<keyword evidence="5" id="KW-0186">Copper</keyword>
<dbReference type="SUPFAM" id="SSF49503">
    <property type="entry name" value="Cupredoxins"/>
    <property type="match status" value="3"/>
</dbReference>
<proteinExistence type="inferred from homology"/>
<keyword evidence="2" id="KW-0479">Metal-binding</keyword>
<dbReference type="OMA" id="PGPSHNC"/>
<dbReference type="InterPro" id="IPR033138">
    <property type="entry name" value="Cu_oxidase_CS"/>
</dbReference>
<dbReference type="InterPro" id="IPR008972">
    <property type="entry name" value="Cupredoxin"/>
</dbReference>
<organism evidence="9 10">
    <name type="scientific">Talaromyces islandicus</name>
    <name type="common">Penicillium islandicum</name>
    <dbReference type="NCBI Taxonomy" id="28573"/>
    <lineage>
        <taxon>Eukaryota</taxon>
        <taxon>Fungi</taxon>
        <taxon>Dikarya</taxon>
        <taxon>Ascomycota</taxon>
        <taxon>Pezizomycotina</taxon>
        <taxon>Eurotiomycetes</taxon>
        <taxon>Eurotiomycetidae</taxon>
        <taxon>Eurotiales</taxon>
        <taxon>Trichocomaceae</taxon>
        <taxon>Talaromyces</taxon>
        <taxon>Talaromyces sect. Islandici</taxon>
    </lineage>
</organism>
<dbReference type="InterPro" id="IPR044130">
    <property type="entry name" value="CuRO_2_Fet3-like"/>
</dbReference>
<protein>
    <submittedName>
        <fullName evidence="9">Uncharacterized protein</fullName>
    </submittedName>
</protein>
<evidence type="ECO:0000259" key="8">
    <source>
        <dbReference type="Pfam" id="PF07732"/>
    </source>
</evidence>
<dbReference type="CDD" id="cd13877">
    <property type="entry name" value="CuRO_2_Fet3p_like"/>
    <property type="match status" value="1"/>
</dbReference>
<dbReference type="GO" id="GO:0010106">
    <property type="term" value="P:cellular response to iron ion starvation"/>
    <property type="evidence" value="ECO:0007669"/>
    <property type="project" value="TreeGrafter"/>
</dbReference>
<dbReference type="PROSITE" id="PS00079">
    <property type="entry name" value="MULTICOPPER_OXIDASE1"/>
    <property type="match status" value="2"/>
</dbReference>
<name>A0A0U1M857_TALIS</name>
<dbReference type="PROSITE" id="PS00080">
    <property type="entry name" value="MULTICOPPER_OXIDASE2"/>
    <property type="match status" value="1"/>
</dbReference>
<dbReference type="Proteomes" id="UP000054383">
    <property type="component" value="Unassembled WGS sequence"/>
</dbReference>
<dbReference type="GO" id="GO:0005507">
    <property type="term" value="F:copper ion binding"/>
    <property type="evidence" value="ECO:0007669"/>
    <property type="project" value="InterPro"/>
</dbReference>
<evidence type="ECO:0000256" key="4">
    <source>
        <dbReference type="ARBA" id="ARBA00023002"/>
    </source>
</evidence>
<evidence type="ECO:0000313" key="10">
    <source>
        <dbReference type="Proteomes" id="UP000054383"/>
    </source>
</evidence>
<dbReference type="GO" id="GO:0033215">
    <property type="term" value="P:reductive iron assimilation"/>
    <property type="evidence" value="ECO:0007669"/>
    <property type="project" value="TreeGrafter"/>
</dbReference>
<dbReference type="AlphaFoldDB" id="A0A0U1M857"/>
<evidence type="ECO:0000259" key="7">
    <source>
        <dbReference type="Pfam" id="PF07731"/>
    </source>
</evidence>